<dbReference type="InterPro" id="IPR011990">
    <property type="entry name" value="TPR-like_helical_dom_sf"/>
</dbReference>
<dbReference type="InterPro" id="IPR050498">
    <property type="entry name" value="Ycf3"/>
</dbReference>
<dbReference type="SMART" id="SM00028">
    <property type="entry name" value="TPR"/>
    <property type="match status" value="6"/>
</dbReference>
<dbReference type="Gene3D" id="3.40.50.2000">
    <property type="entry name" value="Glycogen Phosphorylase B"/>
    <property type="match status" value="1"/>
</dbReference>
<evidence type="ECO:0000313" key="4">
    <source>
        <dbReference type="EMBL" id="MRD48634.1"/>
    </source>
</evidence>
<keyword evidence="5" id="KW-1185">Reference proteome</keyword>
<dbReference type="OrthoDB" id="9809392at2"/>
<dbReference type="Pfam" id="PF14559">
    <property type="entry name" value="TPR_19"/>
    <property type="match status" value="2"/>
</dbReference>
<organism evidence="4 5">
    <name type="scientific">Caenimonas koreensis DSM 17982</name>
    <dbReference type="NCBI Taxonomy" id="1121255"/>
    <lineage>
        <taxon>Bacteria</taxon>
        <taxon>Pseudomonadati</taxon>
        <taxon>Pseudomonadota</taxon>
        <taxon>Betaproteobacteria</taxon>
        <taxon>Burkholderiales</taxon>
        <taxon>Comamonadaceae</taxon>
        <taxon>Caenimonas</taxon>
    </lineage>
</organism>
<feature type="repeat" description="TPR" evidence="3">
    <location>
        <begin position="75"/>
        <end position="108"/>
    </location>
</feature>
<keyword evidence="1" id="KW-0677">Repeat</keyword>
<dbReference type="PROSITE" id="PS50005">
    <property type="entry name" value="TPR"/>
    <property type="match status" value="3"/>
</dbReference>
<accession>A0A844AX41</accession>
<proteinExistence type="predicted"/>
<dbReference type="Gene3D" id="1.25.40.10">
    <property type="entry name" value="Tetratricopeptide repeat domain"/>
    <property type="match status" value="2"/>
</dbReference>
<evidence type="ECO:0000256" key="1">
    <source>
        <dbReference type="ARBA" id="ARBA00022737"/>
    </source>
</evidence>
<name>A0A844AX41_9BURK</name>
<dbReference type="SUPFAM" id="SSF48452">
    <property type="entry name" value="TPR-like"/>
    <property type="match status" value="2"/>
</dbReference>
<protein>
    <submittedName>
        <fullName evidence="4">Tetratricopeptide repeat protein</fullName>
    </submittedName>
</protein>
<comment type="caution">
    <text evidence="4">The sequence shown here is derived from an EMBL/GenBank/DDBJ whole genome shotgun (WGS) entry which is preliminary data.</text>
</comment>
<dbReference type="InterPro" id="IPR019734">
    <property type="entry name" value="TPR_rpt"/>
</dbReference>
<evidence type="ECO:0000256" key="3">
    <source>
        <dbReference type="PROSITE-ProRule" id="PRU00339"/>
    </source>
</evidence>
<evidence type="ECO:0000256" key="2">
    <source>
        <dbReference type="ARBA" id="ARBA00022803"/>
    </source>
</evidence>
<dbReference type="EMBL" id="WJBU01000014">
    <property type="protein sequence ID" value="MRD48634.1"/>
    <property type="molecule type" value="Genomic_DNA"/>
</dbReference>
<dbReference type="PROSITE" id="PS50293">
    <property type="entry name" value="TPR_REGION"/>
    <property type="match status" value="1"/>
</dbReference>
<reference evidence="4 5" key="1">
    <citation type="submission" date="2019-11" db="EMBL/GenBank/DDBJ databases">
        <title>Caenimonas koreensis gen. nov., sp. nov., isolated from activated sludge.</title>
        <authorList>
            <person name="Seung H.R."/>
        </authorList>
    </citation>
    <scope>NUCLEOTIDE SEQUENCE [LARGE SCALE GENOMIC DNA]</scope>
    <source>
        <strain evidence="4 5">EMB320</strain>
    </source>
</reference>
<dbReference type="PANTHER" id="PTHR44858:SF1">
    <property type="entry name" value="UDP-N-ACETYLGLUCOSAMINE--PEPTIDE N-ACETYLGLUCOSAMINYLTRANSFERASE SPINDLY-RELATED"/>
    <property type="match status" value="1"/>
</dbReference>
<gene>
    <name evidence="4" type="ORF">GHT07_15200</name>
</gene>
<feature type="repeat" description="TPR" evidence="3">
    <location>
        <begin position="177"/>
        <end position="210"/>
    </location>
</feature>
<feature type="repeat" description="TPR" evidence="3">
    <location>
        <begin position="7"/>
        <end position="40"/>
    </location>
</feature>
<dbReference type="PANTHER" id="PTHR44858">
    <property type="entry name" value="TETRATRICOPEPTIDE REPEAT PROTEIN 6"/>
    <property type="match status" value="1"/>
</dbReference>
<evidence type="ECO:0000313" key="5">
    <source>
        <dbReference type="Proteomes" id="UP000487350"/>
    </source>
</evidence>
<dbReference type="AlphaFoldDB" id="A0A844AX41"/>
<sequence>MNQPVDAAALRSQGNALLSEGRVAEATACYARACEIAPADATSWLNHAFGLLSMGDAGAAGQSLQRSIALDGNSADAHFLMGQVAAQEGRLDDAQASFSRALQLQPTLAVAALERGRALHGLERFDEALASIDAALAIEPDWADAHHGRAKVLLELGRNEEALAASERVLSQHPGFADALADAGTASMRLGRFDAALALYERGLANDPNDATLRWNRGLALLTLGRMAEGWREYEWRWQATVMRDALPQFTHTHPKWTGEPLAAKTLLVHAEQGLGDTLHFVRFIPMLVRMAGRVVLRVPAPIVTLCARIDPGCTVIADGSALPAFDLHCPLLGLPAVLGTTLDSIPAPDAYLRSDPARRAQWQARLGQRTGPRVGLVWSGGTLHKNDANRSMALATLLQGIPDGCELVSLQREVRDRDLPALQRAGVVHLGESLQSFDDTAALVDCVDVVVSVDTSVAHLAGGMGKPLVILLPHVPDWRWLVGRSDSPWYRSALLMRQEADCAWEPVMPGLKAQLADRLNL</sequence>
<dbReference type="RefSeq" id="WP_153585946.1">
    <property type="nucleotide sequence ID" value="NZ_WJBU01000014.1"/>
</dbReference>
<dbReference type="Pfam" id="PF13432">
    <property type="entry name" value="TPR_16"/>
    <property type="match status" value="1"/>
</dbReference>
<dbReference type="SUPFAM" id="SSF53756">
    <property type="entry name" value="UDP-Glycosyltransferase/glycogen phosphorylase"/>
    <property type="match status" value="1"/>
</dbReference>
<dbReference type="Proteomes" id="UP000487350">
    <property type="component" value="Unassembled WGS sequence"/>
</dbReference>
<keyword evidence="2 3" id="KW-0802">TPR repeat</keyword>